<gene>
    <name evidence="3" type="ORF">ACFPRH_30785</name>
</gene>
<dbReference type="InterPro" id="IPR011701">
    <property type="entry name" value="MFS"/>
</dbReference>
<keyword evidence="4" id="KW-1185">Reference proteome</keyword>
<keyword evidence="2" id="KW-0812">Transmembrane</keyword>
<reference evidence="4" key="1">
    <citation type="journal article" date="2019" name="Int. J. Syst. Evol. Microbiol.">
        <title>The Global Catalogue of Microorganisms (GCM) 10K type strain sequencing project: providing services to taxonomists for standard genome sequencing and annotation.</title>
        <authorList>
            <consortium name="The Broad Institute Genomics Platform"/>
            <consortium name="The Broad Institute Genome Sequencing Center for Infectious Disease"/>
            <person name="Wu L."/>
            <person name="Ma J."/>
        </authorList>
    </citation>
    <scope>NUCLEOTIDE SEQUENCE [LARGE SCALE GENOMIC DNA]</scope>
    <source>
        <strain evidence="4">PCU 266</strain>
    </source>
</reference>
<evidence type="ECO:0000313" key="4">
    <source>
        <dbReference type="Proteomes" id="UP001596160"/>
    </source>
</evidence>
<feature type="transmembrane region" description="Helical" evidence="2">
    <location>
        <begin position="325"/>
        <end position="347"/>
    </location>
</feature>
<feature type="region of interest" description="Disordered" evidence="1">
    <location>
        <begin position="205"/>
        <end position="230"/>
    </location>
</feature>
<comment type="caution">
    <text evidence="3">The sequence shown here is derived from an EMBL/GenBank/DDBJ whole genome shotgun (WGS) entry which is preliminary data.</text>
</comment>
<dbReference type="InterPro" id="IPR036259">
    <property type="entry name" value="MFS_trans_sf"/>
</dbReference>
<dbReference type="Proteomes" id="UP001596160">
    <property type="component" value="Unassembled WGS sequence"/>
</dbReference>
<feature type="transmembrane region" description="Helical" evidence="2">
    <location>
        <begin position="270"/>
        <end position="290"/>
    </location>
</feature>
<dbReference type="RefSeq" id="WP_344485341.1">
    <property type="nucleotide sequence ID" value="NZ_BAAASB010000028.1"/>
</dbReference>
<feature type="transmembrane region" description="Helical" evidence="2">
    <location>
        <begin position="84"/>
        <end position="104"/>
    </location>
</feature>
<dbReference type="PANTHER" id="PTHR23542">
    <property type="match status" value="1"/>
</dbReference>
<feature type="transmembrane region" description="Helical" evidence="2">
    <location>
        <begin position="177"/>
        <end position="197"/>
    </location>
</feature>
<feature type="transmembrane region" description="Helical" evidence="2">
    <location>
        <begin position="237"/>
        <end position="258"/>
    </location>
</feature>
<feature type="region of interest" description="Disordered" evidence="1">
    <location>
        <begin position="415"/>
        <end position="444"/>
    </location>
</feature>
<name>A0ABW0AU36_9ACTN</name>
<dbReference type="PANTHER" id="PTHR23542:SF1">
    <property type="entry name" value="MAJOR FACILITATOR SUPERFAMILY (MFS) PROFILE DOMAIN-CONTAINING PROTEIN"/>
    <property type="match status" value="1"/>
</dbReference>
<organism evidence="3 4">
    <name type="scientific">Streptomyces amakusaensis</name>
    <dbReference type="NCBI Taxonomy" id="67271"/>
    <lineage>
        <taxon>Bacteria</taxon>
        <taxon>Bacillati</taxon>
        <taxon>Actinomycetota</taxon>
        <taxon>Actinomycetes</taxon>
        <taxon>Kitasatosporales</taxon>
        <taxon>Streptomycetaceae</taxon>
        <taxon>Streptomyces</taxon>
    </lineage>
</organism>
<evidence type="ECO:0000256" key="1">
    <source>
        <dbReference type="SAM" id="MobiDB-lite"/>
    </source>
</evidence>
<feature type="transmembrane region" description="Helical" evidence="2">
    <location>
        <begin position="23"/>
        <end position="45"/>
    </location>
</feature>
<protein>
    <submittedName>
        <fullName evidence="3">MFS transporter</fullName>
    </submittedName>
</protein>
<dbReference type="Gene3D" id="1.20.1250.20">
    <property type="entry name" value="MFS general substrate transporter like domains"/>
    <property type="match status" value="2"/>
</dbReference>
<sequence length="444" mass="44462">MTAPSCVPSYSAVLRTRYACRTFGAALLGRLSYGMVSLSLLLAIAGGTGSYAVAGTVMALFGLTSVFLSPLRAALVDRHGPGRALPPMAIAYALLLGALAQVTWQPGASGPLLGALAAAAGACTPPLGPVMRTLWSDLLPDKAMLRRAYSLDSIAEEILFVTGPLLVGVLASAAVPAAGVAASAVLILVGTLALVRTPPVRAAAARRAERGPVPKRPRRRDSAAGGSRPRVPISKGLHGVIAVSAGVGLCLGALELLVVAFADRLHQPGAVPWVLAALSAGSAVGGLVYGAVDWRGSDRSRLGVLAAGLALVLATAGLAPNLYVFAALTALAGVFVAPAMTTAYMIADRTAAPESRTRDSAWVNTALNAGISGGTAGVGLLVGQAPLALCFALAAAPALLTAVGPLIGADRAGEGAVAEAAPPQCDTDTDTDARKTEPSGKSLL</sequence>
<keyword evidence="2" id="KW-0472">Membrane</keyword>
<evidence type="ECO:0000256" key="2">
    <source>
        <dbReference type="SAM" id="Phobius"/>
    </source>
</evidence>
<feature type="transmembrane region" description="Helical" evidence="2">
    <location>
        <begin position="302"/>
        <end position="319"/>
    </location>
</feature>
<keyword evidence="2" id="KW-1133">Transmembrane helix</keyword>
<dbReference type="Pfam" id="PF07690">
    <property type="entry name" value="MFS_1"/>
    <property type="match status" value="1"/>
</dbReference>
<dbReference type="SUPFAM" id="SSF103473">
    <property type="entry name" value="MFS general substrate transporter"/>
    <property type="match status" value="1"/>
</dbReference>
<accession>A0ABW0AU36</accession>
<dbReference type="EMBL" id="JBHSKP010000029">
    <property type="protein sequence ID" value="MFC5156105.1"/>
    <property type="molecule type" value="Genomic_DNA"/>
</dbReference>
<proteinExistence type="predicted"/>
<evidence type="ECO:0000313" key="3">
    <source>
        <dbReference type="EMBL" id="MFC5156105.1"/>
    </source>
</evidence>
<feature type="transmembrane region" description="Helical" evidence="2">
    <location>
        <begin position="51"/>
        <end position="72"/>
    </location>
</feature>